<dbReference type="CDD" id="cd00350">
    <property type="entry name" value="rubredoxin_like"/>
    <property type="match status" value="1"/>
</dbReference>
<protein>
    <submittedName>
        <fullName evidence="2">Ferritin</fullName>
    </submittedName>
</protein>
<organism evidence="2 3">
    <name type="scientific">Candidatus Aquicultor secundus</name>
    <dbReference type="NCBI Taxonomy" id="1973895"/>
    <lineage>
        <taxon>Bacteria</taxon>
        <taxon>Bacillati</taxon>
        <taxon>Actinomycetota</taxon>
        <taxon>Candidatus Aquicultoria</taxon>
        <taxon>Candidatus Aquicultorales</taxon>
        <taxon>Candidatus Aquicultoraceae</taxon>
        <taxon>Candidatus Aquicultor</taxon>
    </lineage>
</organism>
<dbReference type="Gene3D" id="1.20.5.420">
    <property type="entry name" value="Immunoglobulin FC, subunit C"/>
    <property type="match status" value="1"/>
</dbReference>
<dbReference type="CDD" id="cd01045">
    <property type="entry name" value="Ferritin_like_AB"/>
    <property type="match status" value="1"/>
</dbReference>
<name>A0A2M7T9Z1_9ACTN</name>
<dbReference type="SUPFAM" id="SSF57802">
    <property type="entry name" value="Rubredoxin-like"/>
    <property type="match status" value="1"/>
</dbReference>
<dbReference type="Gene3D" id="1.20.1260.10">
    <property type="match status" value="1"/>
</dbReference>
<dbReference type="AlphaFoldDB" id="A0A2M7T9Z1"/>
<gene>
    <name evidence="2" type="ORF">COY37_01930</name>
</gene>
<evidence type="ECO:0000313" key="3">
    <source>
        <dbReference type="Proteomes" id="UP000230956"/>
    </source>
</evidence>
<dbReference type="Gene3D" id="2.20.28.10">
    <property type="match status" value="1"/>
</dbReference>
<dbReference type="InterPro" id="IPR012347">
    <property type="entry name" value="Ferritin-like"/>
</dbReference>
<dbReference type="GO" id="GO:0016491">
    <property type="term" value="F:oxidoreductase activity"/>
    <property type="evidence" value="ECO:0007669"/>
    <property type="project" value="InterPro"/>
</dbReference>
<reference evidence="3" key="1">
    <citation type="submission" date="2017-09" db="EMBL/GenBank/DDBJ databases">
        <title>Depth-based differentiation of microbial function through sediment-hosted aquifers and enrichment of novel symbionts in the deep terrestrial subsurface.</title>
        <authorList>
            <person name="Probst A.J."/>
            <person name="Ladd B."/>
            <person name="Jarett J.K."/>
            <person name="Geller-Mcgrath D.E."/>
            <person name="Sieber C.M.K."/>
            <person name="Emerson J.B."/>
            <person name="Anantharaman K."/>
            <person name="Thomas B.C."/>
            <person name="Malmstrom R."/>
            <person name="Stieglmeier M."/>
            <person name="Klingl A."/>
            <person name="Woyke T."/>
            <person name="Ryan C.M."/>
            <person name="Banfield J.F."/>
        </authorList>
    </citation>
    <scope>NUCLEOTIDE SEQUENCE [LARGE SCALE GENOMIC DNA]</scope>
</reference>
<dbReference type="EMBL" id="PFNG01000045">
    <property type="protein sequence ID" value="PIZ41701.1"/>
    <property type="molecule type" value="Genomic_DNA"/>
</dbReference>
<dbReference type="InterPro" id="IPR009078">
    <property type="entry name" value="Ferritin-like_SF"/>
</dbReference>
<evidence type="ECO:0000313" key="2">
    <source>
        <dbReference type="EMBL" id="PIZ41701.1"/>
    </source>
</evidence>
<dbReference type="Pfam" id="PF02915">
    <property type="entry name" value="Rubrerythrin"/>
    <property type="match status" value="1"/>
</dbReference>
<dbReference type="SUPFAM" id="SSF47240">
    <property type="entry name" value="Ferritin-like"/>
    <property type="match status" value="1"/>
</dbReference>
<dbReference type="Proteomes" id="UP000230956">
    <property type="component" value="Unassembled WGS sequence"/>
</dbReference>
<dbReference type="InterPro" id="IPR003251">
    <property type="entry name" value="Rr_diiron-bd_dom"/>
</dbReference>
<comment type="caution">
    <text evidence="2">The sequence shown here is derived from an EMBL/GenBank/DDBJ whole genome shotgun (WGS) entry which is preliminary data.</text>
</comment>
<sequence length="184" mass="20733">MEVFKCRICGDPYVGGSKPSHCPFCGAPSNYIILAHDWQEPEAFELTEVSKADLEHALMLENNNALFYTCAYEVSMNVELSAMFKALAKVEAEHASVIRKLLGLPKPIEEEDNRGRCQALDQGNIKEAHDREKRAIDFYSRAAEVAIEPRIKEVFTALVEIEKTHIELNNKYLGTFSGMQNPII</sequence>
<proteinExistence type="predicted"/>
<feature type="domain" description="Rubrerythrin diiron-binding" evidence="1">
    <location>
        <begin position="54"/>
        <end position="168"/>
    </location>
</feature>
<evidence type="ECO:0000259" key="1">
    <source>
        <dbReference type="Pfam" id="PF02915"/>
    </source>
</evidence>
<accession>A0A2M7T9Z1</accession>
<dbReference type="GO" id="GO:0046872">
    <property type="term" value="F:metal ion binding"/>
    <property type="evidence" value="ECO:0007669"/>
    <property type="project" value="InterPro"/>
</dbReference>
<dbReference type="RefSeq" id="WP_286975766.1">
    <property type="nucleotide sequence ID" value="NZ_PEXG01000060.1"/>
</dbReference>